<reference evidence="5 6" key="1">
    <citation type="journal article" date="2019" name="PLoS Genet.">
        <title>Convergent evolution of linked mating-type loci in basidiomycete fungi.</title>
        <authorList>
            <person name="Sun S."/>
            <person name="Coelho M.A."/>
            <person name="Heitman J."/>
            <person name="Nowrousian M."/>
        </authorList>
    </citation>
    <scope>NUCLEOTIDE SEQUENCE [LARGE SCALE GENOMIC DNA]</scope>
    <source>
        <strain evidence="5 6">CBS 4282</strain>
    </source>
</reference>
<dbReference type="PROSITE" id="PS50082">
    <property type="entry name" value="WD_REPEATS_2"/>
    <property type="match status" value="2"/>
</dbReference>
<evidence type="ECO:0000256" key="4">
    <source>
        <dbReference type="SAM" id="MobiDB-lite"/>
    </source>
</evidence>
<organism evidence="5 6">
    <name type="scientific">Vanrija humicola</name>
    <name type="common">Yeast</name>
    <name type="synonym">Cryptococcus humicola</name>
    <dbReference type="NCBI Taxonomy" id="5417"/>
    <lineage>
        <taxon>Eukaryota</taxon>
        <taxon>Fungi</taxon>
        <taxon>Dikarya</taxon>
        <taxon>Basidiomycota</taxon>
        <taxon>Agaricomycotina</taxon>
        <taxon>Tremellomycetes</taxon>
        <taxon>Trichosporonales</taxon>
        <taxon>Trichosporonaceae</taxon>
        <taxon>Vanrija</taxon>
    </lineage>
</organism>
<dbReference type="Proteomes" id="UP000473826">
    <property type="component" value="Unassembled WGS sequence"/>
</dbReference>
<feature type="compositionally biased region" description="Polar residues" evidence="4">
    <location>
        <begin position="1"/>
        <end position="14"/>
    </location>
</feature>
<feature type="repeat" description="WD" evidence="3">
    <location>
        <begin position="259"/>
        <end position="293"/>
    </location>
</feature>
<evidence type="ECO:0000256" key="2">
    <source>
        <dbReference type="ARBA" id="ARBA00022737"/>
    </source>
</evidence>
<accession>A0A7D8Z069</accession>
<evidence type="ECO:0000256" key="3">
    <source>
        <dbReference type="PROSITE-ProRule" id="PRU00221"/>
    </source>
</evidence>
<comment type="caution">
    <text evidence="5">The sequence shown here is derived from an EMBL/GenBank/DDBJ whole genome shotgun (WGS) entry which is preliminary data.</text>
</comment>
<evidence type="ECO:0000313" key="5">
    <source>
        <dbReference type="EMBL" id="TXT04368.1"/>
    </source>
</evidence>
<evidence type="ECO:0000256" key="1">
    <source>
        <dbReference type="ARBA" id="ARBA00022574"/>
    </source>
</evidence>
<keyword evidence="1 3" id="KW-0853">WD repeat</keyword>
<gene>
    <name evidence="5" type="ORF">VHUM_04135</name>
</gene>
<protein>
    <recommendedName>
        <fullName evidence="7">Anaphase-promoting complex subunit 4 WD40 domain-containing protein</fullName>
    </recommendedName>
</protein>
<feature type="repeat" description="WD" evidence="3">
    <location>
        <begin position="90"/>
        <end position="143"/>
    </location>
</feature>
<feature type="region of interest" description="Disordered" evidence="4">
    <location>
        <begin position="1"/>
        <end position="24"/>
    </location>
</feature>
<dbReference type="InterPro" id="IPR001680">
    <property type="entry name" value="WD40_rpt"/>
</dbReference>
<dbReference type="OrthoDB" id="10262475at2759"/>
<keyword evidence="2" id="KW-0677">Repeat</keyword>
<dbReference type="InterPro" id="IPR015943">
    <property type="entry name" value="WD40/YVTN_repeat-like_dom_sf"/>
</dbReference>
<dbReference type="PANTHER" id="PTHR10971">
    <property type="entry name" value="MRNA EXPORT FACTOR AND BUB3"/>
    <property type="match status" value="1"/>
</dbReference>
<evidence type="ECO:0008006" key="7">
    <source>
        <dbReference type="Google" id="ProtNLM"/>
    </source>
</evidence>
<dbReference type="EMBL" id="QKWK01000015">
    <property type="protein sequence ID" value="TXT04368.1"/>
    <property type="molecule type" value="Genomic_DNA"/>
</dbReference>
<proteinExistence type="predicted"/>
<dbReference type="SMART" id="SM00320">
    <property type="entry name" value="WD40"/>
    <property type="match status" value="3"/>
</dbReference>
<name>A0A7D8Z069_VANHU</name>
<keyword evidence="6" id="KW-1185">Reference proteome</keyword>
<dbReference type="InterPro" id="IPR036322">
    <property type="entry name" value="WD40_repeat_dom_sf"/>
</dbReference>
<dbReference type="Pfam" id="PF00400">
    <property type="entry name" value="WD40"/>
    <property type="match status" value="3"/>
</dbReference>
<dbReference type="AlphaFoldDB" id="A0A7D8Z069"/>
<dbReference type="SUPFAM" id="SSF50978">
    <property type="entry name" value="WD40 repeat-like"/>
    <property type="match status" value="1"/>
</dbReference>
<dbReference type="Gene3D" id="2.130.10.10">
    <property type="entry name" value="YVTN repeat-like/Quinoprotein amine dehydrogenase"/>
    <property type="match status" value="1"/>
</dbReference>
<evidence type="ECO:0000313" key="6">
    <source>
        <dbReference type="Proteomes" id="UP000473826"/>
    </source>
</evidence>
<sequence>MSSGTSGTEATQRSRPGDRSLQPPADGIAAVAWAPDSSALLVASWDSVARCELKLQYQAHHSFTHPRPVLAATFDATPNTAYSGGLDRRVRQHNDSVSSLVWIPEQSERAGRPSTDPADILVSGSWDRTLKIWDPSAEEPLRATAALPERVYNLSYAPATGRLLISMAHRHVSVYTAAELGAAAREGREPKPESTRESALKMLTRTVACMADGKGWASGSIEGRIAVEYFDPDPAAQAAKYAFRAHRAAVDGVEQVYPINALAYHPIHNTFASGGSDGVLSIWDHNAKKRMRLYPKYPTAISALAFSPDGSKLAIGVSYEHDNAVASPEEQARVLLLLKETVQEDCKVGMGRDVE</sequence>